<dbReference type="Pfam" id="PF06996">
    <property type="entry name" value="T6SS_TssG"/>
    <property type="match status" value="1"/>
</dbReference>
<dbReference type="PANTHER" id="PTHR35564">
    <property type="match status" value="1"/>
</dbReference>
<dbReference type="NCBIfam" id="TIGR03347">
    <property type="entry name" value="VI_chp_1"/>
    <property type="match status" value="1"/>
</dbReference>
<proteinExistence type="predicted"/>
<evidence type="ECO:0000313" key="2">
    <source>
        <dbReference type="Proteomes" id="UP000240505"/>
    </source>
</evidence>
<dbReference type="RefSeq" id="WP_107142148.1">
    <property type="nucleotide sequence ID" value="NZ_CP028324.1"/>
</dbReference>
<organism evidence="1 2">
    <name type="scientific">Pseudoduganella armeniaca</name>
    <dbReference type="NCBI Taxonomy" id="2072590"/>
    <lineage>
        <taxon>Bacteria</taxon>
        <taxon>Pseudomonadati</taxon>
        <taxon>Pseudomonadota</taxon>
        <taxon>Betaproteobacteria</taxon>
        <taxon>Burkholderiales</taxon>
        <taxon>Oxalobacteraceae</taxon>
        <taxon>Telluria group</taxon>
        <taxon>Pseudoduganella</taxon>
    </lineage>
</organism>
<dbReference type="PANTHER" id="PTHR35564:SF4">
    <property type="entry name" value="CYTOPLASMIC PROTEIN"/>
    <property type="match status" value="1"/>
</dbReference>
<dbReference type="AlphaFoldDB" id="A0A2R4CAZ7"/>
<gene>
    <name evidence="1" type="primary">tssG</name>
    <name evidence="1" type="ORF">C9I28_14795</name>
</gene>
<keyword evidence="2" id="KW-1185">Reference proteome</keyword>
<accession>A0A2R4CAZ7</accession>
<dbReference type="InterPro" id="IPR010732">
    <property type="entry name" value="T6SS_TssG-like"/>
</dbReference>
<evidence type="ECO:0000313" key="1">
    <source>
        <dbReference type="EMBL" id="AVR96799.1"/>
    </source>
</evidence>
<dbReference type="EMBL" id="CP028324">
    <property type="protein sequence ID" value="AVR96799.1"/>
    <property type="molecule type" value="Genomic_DNA"/>
</dbReference>
<dbReference type="Proteomes" id="UP000240505">
    <property type="component" value="Chromosome"/>
</dbReference>
<reference evidence="1 2" key="1">
    <citation type="submission" date="2018-03" db="EMBL/GenBank/DDBJ databases">
        <title>Massilia armeniaca sp. nov., isolated from desert soil.</title>
        <authorList>
            <person name="Huang H."/>
            <person name="Ren M."/>
        </authorList>
    </citation>
    <scope>NUCLEOTIDE SEQUENCE [LARGE SCALE GENOMIC DNA]</scope>
    <source>
        <strain evidence="1 2">ZMN-3</strain>
    </source>
</reference>
<dbReference type="OrthoDB" id="1523296at2"/>
<dbReference type="KEGG" id="masz:C9I28_14795"/>
<protein>
    <submittedName>
        <fullName evidence="1">Type VI secretion system baseplate subunit TssG</fullName>
    </submittedName>
</protein>
<sequence>MHPAKRRFEPAVIERLFAEPYRFEYFQAVRMLELWLKRHGTPGEGAIANFLRFQNSTSLSFPPSELEALQTEPRDLPTDRRALAAALQSTELKYIRITPTFMGFLGSSGTLPAHYTERIAAHTLYEKDEGPRAFLDTFSNRALALFYEAWRKYRLELKYEIDGKDNFLPLLLSLAGMGNHSLRRRLSDHGNGVLDESLAYFATAVRQRPASSVQIARVLSEYFNQTVRAEQFVGHWYDVPAEQQTMLGMRNAVLGAGAMAGARVWQRDLRLRLVIGPLDLASYESFLPGGRAAHALREMLTMFTGLSLEYEVQLILRAADVRGVHLKDDRIGGRLGWDCFLVPDEGMSHAAQDRADVRYEIHAL</sequence>
<name>A0A2R4CAZ7_9BURK</name>